<dbReference type="InterPro" id="IPR031121">
    <property type="entry name" value="RIK/BLOM7"/>
</dbReference>
<organism evidence="1 2">
    <name type="scientific">Caerostris extrusa</name>
    <name type="common">Bark spider</name>
    <name type="synonym">Caerostris bankana</name>
    <dbReference type="NCBI Taxonomy" id="172846"/>
    <lineage>
        <taxon>Eukaryota</taxon>
        <taxon>Metazoa</taxon>
        <taxon>Ecdysozoa</taxon>
        <taxon>Arthropoda</taxon>
        <taxon>Chelicerata</taxon>
        <taxon>Arachnida</taxon>
        <taxon>Araneae</taxon>
        <taxon>Araneomorphae</taxon>
        <taxon>Entelegynae</taxon>
        <taxon>Araneoidea</taxon>
        <taxon>Araneidae</taxon>
        <taxon>Caerostris</taxon>
    </lineage>
</organism>
<comment type="caution">
    <text evidence="1">The sequence shown here is derived from an EMBL/GenBank/DDBJ whole genome shotgun (WGS) entry which is preliminary data.</text>
</comment>
<dbReference type="Proteomes" id="UP001054945">
    <property type="component" value="Unassembled WGS sequence"/>
</dbReference>
<dbReference type="AlphaFoldDB" id="A0AAV4S4Q4"/>
<dbReference type="GO" id="GO:0005634">
    <property type="term" value="C:nucleus"/>
    <property type="evidence" value="ECO:0007669"/>
    <property type="project" value="InterPro"/>
</dbReference>
<proteinExistence type="predicted"/>
<gene>
    <name evidence="1" type="primary">KHDC4</name>
    <name evidence="1" type="ORF">CEXT_60621</name>
</gene>
<dbReference type="GO" id="GO:0003723">
    <property type="term" value="F:RNA binding"/>
    <property type="evidence" value="ECO:0007669"/>
    <property type="project" value="InterPro"/>
</dbReference>
<name>A0AAV4S4Q4_CAEEX</name>
<protein>
    <submittedName>
        <fullName evidence="1">Brings lots of money 7</fullName>
    </submittedName>
</protein>
<dbReference type="PANTHER" id="PTHR15744:SF0">
    <property type="entry name" value="KH HOMOLOGY DOMAIN-CONTAINING PROTEIN 4"/>
    <property type="match status" value="1"/>
</dbReference>
<dbReference type="PANTHER" id="PTHR15744">
    <property type="entry name" value="BLOM7"/>
    <property type="match status" value="1"/>
</dbReference>
<accession>A0AAV4S4Q4</accession>
<keyword evidence="2" id="KW-1185">Reference proteome</keyword>
<sequence>MLNRSLSFLAITNLAQEMCGFGIRAAIGNNFAIGRAKNANELITAEIDINDAPLNARNLLTRGHMQEVIIGVVTYPSNNTNGNLNSTFQTNHVPSGSHFVQDKVFVGLEQAPSEYPVREKILGLVYTSKKPEGLQAAKALAINLVETAHVEFAQWQQTQQQSVLQPLASIVLPQATPVAYQNQVMVTPAVPCLVLCLLLQVLWPQEYRYLLLWLLWY</sequence>
<dbReference type="EMBL" id="BPLR01008763">
    <property type="protein sequence ID" value="GIY27033.1"/>
    <property type="molecule type" value="Genomic_DNA"/>
</dbReference>
<reference evidence="1 2" key="1">
    <citation type="submission" date="2021-06" db="EMBL/GenBank/DDBJ databases">
        <title>Caerostris extrusa draft genome.</title>
        <authorList>
            <person name="Kono N."/>
            <person name="Arakawa K."/>
        </authorList>
    </citation>
    <scope>NUCLEOTIDE SEQUENCE [LARGE SCALE GENOMIC DNA]</scope>
</reference>
<evidence type="ECO:0000313" key="2">
    <source>
        <dbReference type="Proteomes" id="UP001054945"/>
    </source>
</evidence>
<evidence type="ECO:0000313" key="1">
    <source>
        <dbReference type="EMBL" id="GIY27033.1"/>
    </source>
</evidence>